<reference evidence="3 4" key="1">
    <citation type="submission" date="2017-10" db="EMBL/GenBank/DDBJ databases">
        <title>Genome announcement of Methylocella silvestris TVC from permafrost.</title>
        <authorList>
            <person name="Wang J."/>
            <person name="Geng K."/>
            <person name="Ul-Haque F."/>
            <person name="Crombie A.T."/>
            <person name="Street L.E."/>
            <person name="Wookey P.A."/>
            <person name="Murrell J.C."/>
            <person name="Pratscher J."/>
        </authorList>
    </citation>
    <scope>NUCLEOTIDE SEQUENCE [LARGE SCALE GENOMIC DNA]</scope>
    <source>
        <strain evidence="3 4">TVC</strain>
    </source>
</reference>
<protein>
    <submittedName>
        <fullName evidence="3">Uncharacterized protein</fullName>
    </submittedName>
</protein>
<proteinExistence type="predicted"/>
<evidence type="ECO:0000256" key="2">
    <source>
        <dbReference type="SAM" id="Phobius"/>
    </source>
</evidence>
<comment type="caution">
    <text evidence="3">The sequence shown here is derived from an EMBL/GenBank/DDBJ whole genome shotgun (WGS) entry which is preliminary data.</text>
</comment>
<evidence type="ECO:0000313" key="4">
    <source>
        <dbReference type="Proteomes" id="UP000236286"/>
    </source>
</evidence>
<keyword evidence="2" id="KW-1133">Transmembrane helix</keyword>
<organism evidence="3 4">
    <name type="scientific">Methylocella silvestris</name>
    <dbReference type="NCBI Taxonomy" id="199596"/>
    <lineage>
        <taxon>Bacteria</taxon>
        <taxon>Pseudomonadati</taxon>
        <taxon>Pseudomonadota</taxon>
        <taxon>Alphaproteobacteria</taxon>
        <taxon>Hyphomicrobiales</taxon>
        <taxon>Beijerinckiaceae</taxon>
        <taxon>Methylocella</taxon>
    </lineage>
</organism>
<sequence length="288" mass="29380">MAHLAVDDDRPATEVPTRSRRRGGGRTIGSGLTRLIAVAALGAIAFGCLIAFYGQEQEGAGPAGPRIAARPEWTANGAAPPMFRVEAPDGAAEPPSHEVRLRRGGGRQDIFVFGDVNGDGPLARLALNPRGEANASASPFFVVLARMAADVGRSVAFAAQPAALLTRLGVFEAAEASLRRSGGGASKCVGFRYVPGAGAPDDAGAPLAVAGFICAGSDPGGAAPSLQESAACLIDGIELLPGVDDPALAAAFAERDLRQTTACVDHAMDTGARILRKSLDRGFSLSAR</sequence>
<accession>A0A2J7TLF2</accession>
<gene>
    <name evidence="3" type="ORF">CR492_01330</name>
</gene>
<keyword evidence="2" id="KW-0472">Membrane</keyword>
<name>A0A2J7TLF2_METSI</name>
<evidence type="ECO:0000256" key="1">
    <source>
        <dbReference type="SAM" id="MobiDB-lite"/>
    </source>
</evidence>
<feature type="compositionally biased region" description="Basic and acidic residues" evidence="1">
    <location>
        <begin position="1"/>
        <end position="12"/>
    </location>
</feature>
<dbReference type="AlphaFoldDB" id="A0A2J7TLF2"/>
<feature type="region of interest" description="Disordered" evidence="1">
    <location>
        <begin position="1"/>
        <end position="26"/>
    </location>
</feature>
<evidence type="ECO:0000313" key="3">
    <source>
        <dbReference type="EMBL" id="PNG27589.1"/>
    </source>
</evidence>
<dbReference type="EMBL" id="PDZR01000001">
    <property type="protein sequence ID" value="PNG27589.1"/>
    <property type="molecule type" value="Genomic_DNA"/>
</dbReference>
<keyword evidence="2" id="KW-0812">Transmembrane</keyword>
<feature type="transmembrane region" description="Helical" evidence="2">
    <location>
        <begin position="31"/>
        <end position="53"/>
    </location>
</feature>
<dbReference type="Proteomes" id="UP000236286">
    <property type="component" value="Unassembled WGS sequence"/>
</dbReference>